<dbReference type="SUPFAM" id="SSF54593">
    <property type="entry name" value="Glyoxalase/Bleomycin resistance protein/Dihydroxybiphenyl dioxygenase"/>
    <property type="match status" value="1"/>
</dbReference>
<name>A0ABQ5USY7_9HYPH</name>
<dbReference type="Gene3D" id="3.10.180.10">
    <property type="entry name" value="2,3-Dihydroxybiphenyl 1,2-Dioxygenase, domain 1"/>
    <property type="match status" value="1"/>
</dbReference>
<dbReference type="GO" id="GO:0051213">
    <property type="term" value="F:dioxygenase activity"/>
    <property type="evidence" value="ECO:0007669"/>
    <property type="project" value="UniProtKB-KW"/>
</dbReference>
<accession>A0ABQ5USY7</accession>
<dbReference type="Proteomes" id="UP001161405">
    <property type="component" value="Unassembled WGS sequence"/>
</dbReference>
<evidence type="ECO:0000313" key="2">
    <source>
        <dbReference type="EMBL" id="GLQ17845.1"/>
    </source>
</evidence>
<keyword evidence="2" id="KW-0223">Dioxygenase</keyword>
<keyword evidence="3" id="KW-1185">Reference proteome</keyword>
<dbReference type="Pfam" id="PF00903">
    <property type="entry name" value="Glyoxalase"/>
    <property type="match status" value="1"/>
</dbReference>
<dbReference type="InterPro" id="IPR004360">
    <property type="entry name" value="Glyas_Fos-R_dOase_dom"/>
</dbReference>
<dbReference type="PANTHER" id="PTHR36437:SF2">
    <property type="entry name" value="GLYOXALASE_BLEOMYCIN RESISTANCE PROTEIN_DIOXYGENASE"/>
    <property type="match status" value="1"/>
</dbReference>
<dbReference type="InterPro" id="IPR037523">
    <property type="entry name" value="VOC_core"/>
</dbReference>
<reference evidence="2" key="2">
    <citation type="submission" date="2023-01" db="EMBL/GenBank/DDBJ databases">
        <title>Draft genome sequence of Maritalea porphyrae strain NBRC 107169.</title>
        <authorList>
            <person name="Sun Q."/>
            <person name="Mori K."/>
        </authorList>
    </citation>
    <scope>NUCLEOTIDE SEQUENCE</scope>
    <source>
        <strain evidence="2">NBRC 107169</strain>
    </source>
</reference>
<feature type="domain" description="VOC" evidence="1">
    <location>
        <begin position="3"/>
        <end position="128"/>
    </location>
</feature>
<dbReference type="PANTHER" id="PTHR36437">
    <property type="entry name" value="GLYOXALASE/BLEOMYCIN RESISTANCE PROTEIN/DIOXYGENASE"/>
    <property type="match status" value="1"/>
</dbReference>
<comment type="caution">
    <text evidence="2">The sequence shown here is derived from an EMBL/GenBank/DDBJ whole genome shotgun (WGS) entry which is preliminary data.</text>
</comment>
<dbReference type="PROSITE" id="PS51819">
    <property type="entry name" value="VOC"/>
    <property type="match status" value="1"/>
</dbReference>
<reference evidence="2" key="1">
    <citation type="journal article" date="2014" name="Int. J. Syst. Evol. Microbiol.">
        <title>Complete genome of a new Firmicutes species belonging to the dominant human colonic microbiota ('Ruminococcus bicirculans') reveals two chromosomes and a selective capacity to utilize plant glucans.</title>
        <authorList>
            <consortium name="NISC Comparative Sequencing Program"/>
            <person name="Wegmann U."/>
            <person name="Louis P."/>
            <person name="Goesmann A."/>
            <person name="Henrissat B."/>
            <person name="Duncan S.H."/>
            <person name="Flint H.J."/>
        </authorList>
    </citation>
    <scope>NUCLEOTIDE SEQUENCE</scope>
    <source>
        <strain evidence="2">NBRC 107169</strain>
    </source>
</reference>
<organism evidence="2 3">
    <name type="scientific">Maritalea porphyrae</name>
    <dbReference type="NCBI Taxonomy" id="880732"/>
    <lineage>
        <taxon>Bacteria</taxon>
        <taxon>Pseudomonadati</taxon>
        <taxon>Pseudomonadota</taxon>
        <taxon>Alphaproteobacteria</taxon>
        <taxon>Hyphomicrobiales</taxon>
        <taxon>Devosiaceae</taxon>
        <taxon>Maritalea</taxon>
    </lineage>
</organism>
<keyword evidence="2" id="KW-0560">Oxidoreductase</keyword>
<evidence type="ECO:0000259" key="1">
    <source>
        <dbReference type="PROSITE" id="PS51819"/>
    </source>
</evidence>
<protein>
    <submittedName>
        <fullName evidence="2">Extradiol dioxygenase</fullName>
    </submittedName>
</protein>
<dbReference type="EMBL" id="BSNI01000002">
    <property type="protein sequence ID" value="GLQ17845.1"/>
    <property type="molecule type" value="Genomic_DNA"/>
</dbReference>
<gene>
    <name evidence="2" type="ORF">GCM10007879_20940</name>
</gene>
<dbReference type="RefSeq" id="WP_284364292.1">
    <property type="nucleotide sequence ID" value="NZ_BSNI01000002.1"/>
</dbReference>
<sequence length="130" mass="14672">MAQFISAVSLVVPDYDQAIDFYVGQLGFELVEDTRLSPTKRWVTVAPLGSQETRLLLAKADGETQTASIGNQTGGRVFLFLTTDNFVRDFSHYQKLGVRFLEAPRHEVYGSVVVFEDPFGNRWDLIEPKK</sequence>
<dbReference type="InterPro" id="IPR029068">
    <property type="entry name" value="Glyas_Bleomycin-R_OHBP_Dase"/>
</dbReference>
<evidence type="ECO:0000313" key="3">
    <source>
        <dbReference type="Proteomes" id="UP001161405"/>
    </source>
</evidence>
<proteinExistence type="predicted"/>